<evidence type="ECO:0000313" key="2">
    <source>
        <dbReference type="Proteomes" id="UP001312865"/>
    </source>
</evidence>
<comment type="caution">
    <text evidence="1">The sequence shown here is derived from an EMBL/GenBank/DDBJ whole genome shotgun (WGS) entry which is preliminary data.</text>
</comment>
<proteinExistence type="predicted"/>
<sequence length="193" mass="22371">MLKENIQNHIQAGRPLLALEKELADKYLLNTNTVEDSDESRFRDAYVELVHKETEATVRNVTAEEILTQPITYLKMNKEHFIYIDSSWFDIIGIDGMSLEVDDLFGTYEVLFGLKRKKKEKQGIVDYFNEHLGEQPKHSILFSGQEGIWEINFAANGLVAFQETMTLDDLLQNVYQFLFQLNIELDEGKTMVE</sequence>
<dbReference type="EMBL" id="JBBAXC010000005">
    <property type="protein sequence ID" value="MEI5907001.1"/>
    <property type="molecule type" value="Genomic_DNA"/>
</dbReference>
<protein>
    <submittedName>
        <fullName evidence="1">Branched-chain amino acid aminotransferase</fullName>
    </submittedName>
</protein>
<accession>A0ABU8HCT8</accession>
<gene>
    <name evidence="1" type="ORF">WAK64_08015</name>
</gene>
<dbReference type="RefSeq" id="WP_336586441.1">
    <property type="nucleotide sequence ID" value="NZ_JBBAXC010000005.1"/>
</dbReference>
<evidence type="ECO:0000313" key="1">
    <source>
        <dbReference type="EMBL" id="MEI5907001.1"/>
    </source>
</evidence>
<organism evidence="1 2">
    <name type="scientific">Bacillus spongiae</name>
    <dbReference type="NCBI Taxonomy" id="2683610"/>
    <lineage>
        <taxon>Bacteria</taxon>
        <taxon>Bacillati</taxon>
        <taxon>Bacillota</taxon>
        <taxon>Bacilli</taxon>
        <taxon>Bacillales</taxon>
        <taxon>Bacillaceae</taxon>
        <taxon>Bacillus</taxon>
    </lineage>
</organism>
<keyword evidence="1" id="KW-0808">Transferase</keyword>
<dbReference type="Proteomes" id="UP001312865">
    <property type="component" value="Unassembled WGS sequence"/>
</dbReference>
<dbReference type="GO" id="GO:0008483">
    <property type="term" value="F:transaminase activity"/>
    <property type="evidence" value="ECO:0007669"/>
    <property type="project" value="UniProtKB-KW"/>
</dbReference>
<keyword evidence="2" id="KW-1185">Reference proteome</keyword>
<reference evidence="1 2" key="1">
    <citation type="journal article" date="2018" name="J. Microbiol.">
        <title>Bacillus spongiae sp. nov., isolated from sponge of Jeju Island.</title>
        <authorList>
            <person name="Lee G.E."/>
            <person name="Im W.T."/>
            <person name="Park J.S."/>
        </authorList>
    </citation>
    <scope>NUCLEOTIDE SEQUENCE [LARGE SCALE GENOMIC DNA]</scope>
    <source>
        <strain evidence="1 2">135PIL107-10</strain>
    </source>
</reference>
<name>A0ABU8HCT8_9BACI</name>
<keyword evidence="1" id="KW-0032">Aminotransferase</keyword>